<evidence type="ECO:0000259" key="8">
    <source>
        <dbReference type="SMART" id="SM01031"/>
    </source>
</evidence>
<organism evidence="10 11">
    <name type="scientific">Asparagus officinalis</name>
    <name type="common">Garden asparagus</name>
    <dbReference type="NCBI Taxonomy" id="4686"/>
    <lineage>
        <taxon>Eukaryota</taxon>
        <taxon>Viridiplantae</taxon>
        <taxon>Streptophyta</taxon>
        <taxon>Embryophyta</taxon>
        <taxon>Tracheophyta</taxon>
        <taxon>Spermatophyta</taxon>
        <taxon>Magnoliopsida</taxon>
        <taxon>Liliopsida</taxon>
        <taxon>Asparagales</taxon>
        <taxon>Asparagaceae</taxon>
        <taxon>Asparagoideae</taxon>
        <taxon>Asparagus</taxon>
    </lineage>
</organism>
<feature type="compositionally biased region" description="Basic and acidic residues" evidence="6">
    <location>
        <begin position="61"/>
        <end position="78"/>
    </location>
</feature>
<evidence type="ECO:0000313" key="11">
    <source>
        <dbReference type="Proteomes" id="UP000243459"/>
    </source>
</evidence>
<dbReference type="Pfam" id="PF10403">
    <property type="entry name" value="BHD_1"/>
    <property type="match status" value="1"/>
</dbReference>
<evidence type="ECO:0008006" key="12">
    <source>
        <dbReference type="Google" id="ProtNLM"/>
    </source>
</evidence>
<dbReference type="InterPro" id="IPR004583">
    <property type="entry name" value="DNA_repair_Rad4"/>
</dbReference>
<dbReference type="PANTHER" id="PTHR12135:SF0">
    <property type="entry name" value="DNA REPAIR PROTEIN COMPLEMENTING XP-C CELLS"/>
    <property type="match status" value="1"/>
</dbReference>
<dbReference type="PANTHER" id="PTHR12135">
    <property type="entry name" value="DNA REPAIR PROTEIN XP-C / RAD4"/>
    <property type="match status" value="1"/>
</dbReference>
<comment type="subcellular location">
    <subcellularLocation>
        <location evidence="1">Nucleus</location>
    </subcellularLocation>
</comment>
<evidence type="ECO:0000256" key="2">
    <source>
        <dbReference type="ARBA" id="ARBA00009525"/>
    </source>
</evidence>
<sequence>MRTRNQSKRNKEEDPTGGSTSTPKLHGGDDEEEGSLARISKEAVEKLLSRANSRRGRKECRKSEDTKETLPREENKGNKEHIQYFGLKRCITENAEQSTSNVGEGMDGSIQCDANEMDWEEGMISISEFKEENVTVEFVDSSSSAQRKRSRKASAEDKELAVLVHKVHLLCLLARGRLVDNACDDPLIQASILSLLPSLLLKIMETPGLKANMLGSLVRWFHENFRVRSQTIDRGSFHSNLAYALEAREGTAEEVAALSVALFRALNLRTRYVSILDVVSLKPDTDASGTLINDAPRLDTRLYSSTTAVASSFNPAESIDSEKDHNAHESQSGNLHKKERKSTCKKKLLKGVNMTKQIDDGSGNSSEIKSCKDNLGSCPTESPHVSKRKGDLEFELQMEMALFATAAGTHDSMMEPELHESLSSSSSLASPLKKLKEINPSALTNSGSSAIWSRKHGPTLCWAEVYCSMETLNGRWVHVDAANGVVDGEEKVEAAAAACRRPLKYVVAFAGNGAKDVTRRYCMQWYKIAPRRINSDWWDTVLAPLKELESRAYAGLKAFKENVSSNLGTKSSELLHPAGCNLIKSSSSQGCTCNKDLSIGISLEDVELETRALTEPLPTSQLAYKSHNLYVIEKWLTKHQILHPKGPVLGYCSGHPVYPRSCVQTLQTKQKWLRMGLQVKVNELPAKTIKHSKKNGNVQISEPNISEEEDGETTIELYGKWQLEPLQLPQAVNGIVPKNEWGRVDAWSEKCLPPGTIHLRLPGLASVAKRLGIDFAPAMTGFEFRNGRSFPVYEGIVICTEFKGAIMEAYEEEKERRESEAKKRNEAQALSRWFQLLSSIVTRQRLQNSYANSSSLQTQSNNNDVAESNSFEDEKKLRGRSGRIVQEAKKVVLPLQDDHVHVFLIEDQSFDEESGIRTKKCPCGFSIQVEEL</sequence>
<dbReference type="Pfam" id="PF01841">
    <property type="entry name" value="Transglut_core"/>
    <property type="match status" value="1"/>
</dbReference>
<dbReference type="AlphaFoldDB" id="A0A5P1END1"/>
<dbReference type="SUPFAM" id="SSF54001">
    <property type="entry name" value="Cysteine proteinases"/>
    <property type="match status" value="1"/>
</dbReference>
<evidence type="ECO:0000313" key="10">
    <source>
        <dbReference type="EMBL" id="ONK67163.1"/>
    </source>
</evidence>
<keyword evidence="4" id="KW-0234">DNA repair</keyword>
<dbReference type="Gramene" id="ONK67163">
    <property type="protein sequence ID" value="ONK67163"/>
    <property type="gene ID" value="A4U43_C06F16690"/>
</dbReference>
<dbReference type="GO" id="GO:0006289">
    <property type="term" value="P:nucleotide-excision repair"/>
    <property type="evidence" value="ECO:0007669"/>
    <property type="project" value="InterPro"/>
</dbReference>
<protein>
    <recommendedName>
        <fullName evidence="12">Rad4 beta-hairpin domain-containing protein</fullName>
    </recommendedName>
</protein>
<feature type="region of interest" description="Disordered" evidence="6">
    <location>
        <begin position="314"/>
        <end position="342"/>
    </location>
</feature>
<dbReference type="GO" id="GO:0000111">
    <property type="term" value="C:nucleotide-excision repair factor 2 complex"/>
    <property type="evidence" value="ECO:0007669"/>
    <property type="project" value="TreeGrafter"/>
</dbReference>
<dbReference type="Pfam" id="PF03835">
    <property type="entry name" value="Rad4"/>
    <property type="match status" value="1"/>
</dbReference>
<dbReference type="InterPro" id="IPR018327">
    <property type="entry name" value="BHD_2"/>
</dbReference>
<evidence type="ECO:0000256" key="6">
    <source>
        <dbReference type="SAM" id="MobiDB-lite"/>
    </source>
</evidence>
<evidence type="ECO:0000259" key="9">
    <source>
        <dbReference type="SMART" id="SM01032"/>
    </source>
</evidence>
<evidence type="ECO:0000259" key="7">
    <source>
        <dbReference type="SMART" id="SM01030"/>
    </source>
</evidence>
<name>A0A5P1END1_ASPOF</name>
<dbReference type="OrthoDB" id="300780at2759"/>
<dbReference type="EMBL" id="CM007386">
    <property type="protein sequence ID" value="ONK67163.1"/>
    <property type="molecule type" value="Genomic_DNA"/>
</dbReference>
<dbReference type="SMART" id="SM01031">
    <property type="entry name" value="BHD_2"/>
    <property type="match status" value="1"/>
</dbReference>
<dbReference type="Proteomes" id="UP000243459">
    <property type="component" value="Chromosome 6"/>
</dbReference>
<evidence type="ECO:0000256" key="3">
    <source>
        <dbReference type="ARBA" id="ARBA00022763"/>
    </source>
</evidence>
<dbReference type="Gene3D" id="3.30.70.2460">
    <property type="entry name" value="Rad4, beta-hairpin domain BHD3"/>
    <property type="match status" value="1"/>
</dbReference>
<evidence type="ECO:0000256" key="4">
    <source>
        <dbReference type="ARBA" id="ARBA00023204"/>
    </source>
</evidence>
<dbReference type="InterPro" id="IPR018328">
    <property type="entry name" value="Rad4_beta-hairpin_dom3"/>
</dbReference>
<feature type="domain" description="Rad4 beta-hairpin" evidence="9">
    <location>
        <begin position="736"/>
        <end position="810"/>
    </location>
</feature>
<dbReference type="GO" id="GO:0003697">
    <property type="term" value="F:single-stranded DNA binding"/>
    <property type="evidence" value="ECO:0007669"/>
    <property type="project" value="TreeGrafter"/>
</dbReference>
<evidence type="ECO:0000256" key="5">
    <source>
        <dbReference type="ARBA" id="ARBA00023242"/>
    </source>
</evidence>
<dbReference type="InterPro" id="IPR036985">
    <property type="entry name" value="Transglutaminase-like_sf"/>
</dbReference>
<keyword evidence="11" id="KW-1185">Reference proteome</keyword>
<comment type="similarity">
    <text evidence="2">Belongs to the XPC family.</text>
</comment>
<feature type="domain" description="Rad4 beta-hairpin" evidence="7">
    <location>
        <begin position="613"/>
        <end position="664"/>
    </location>
</feature>
<dbReference type="GO" id="GO:0003684">
    <property type="term" value="F:damaged DNA binding"/>
    <property type="evidence" value="ECO:0007669"/>
    <property type="project" value="InterPro"/>
</dbReference>
<dbReference type="SMART" id="SM01032">
    <property type="entry name" value="BHD_3"/>
    <property type="match status" value="1"/>
</dbReference>
<keyword evidence="5" id="KW-0539">Nucleus</keyword>
<feature type="region of interest" description="Disordered" evidence="6">
    <location>
        <begin position="852"/>
        <end position="874"/>
    </location>
</feature>
<dbReference type="Gene3D" id="3.90.260.10">
    <property type="entry name" value="Transglutaminase-like"/>
    <property type="match status" value="1"/>
</dbReference>
<accession>A0A5P1END1</accession>
<dbReference type="Pfam" id="PF10404">
    <property type="entry name" value="BHD_2"/>
    <property type="match status" value="1"/>
</dbReference>
<dbReference type="GO" id="GO:0005737">
    <property type="term" value="C:cytoplasm"/>
    <property type="evidence" value="ECO:0007669"/>
    <property type="project" value="TreeGrafter"/>
</dbReference>
<dbReference type="InterPro" id="IPR018326">
    <property type="entry name" value="Rad4_beta-hairpin_dom1"/>
</dbReference>
<feature type="compositionally biased region" description="Basic and acidic residues" evidence="6">
    <location>
        <begin position="39"/>
        <end position="48"/>
    </location>
</feature>
<proteinExistence type="inferred from homology"/>
<reference evidence="11" key="1">
    <citation type="journal article" date="2017" name="Nat. Commun.">
        <title>The asparagus genome sheds light on the origin and evolution of a young Y chromosome.</title>
        <authorList>
            <person name="Harkess A."/>
            <person name="Zhou J."/>
            <person name="Xu C."/>
            <person name="Bowers J.E."/>
            <person name="Van der Hulst R."/>
            <person name="Ayyampalayam S."/>
            <person name="Mercati F."/>
            <person name="Riccardi P."/>
            <person name="McKain M.R."/>
            <person name="Kakrana A."/>
            <person name="Tang H."/>
            <person name="Ray J."/>
            <person name="Groenendijk J."/>
            <person name="Arikit S."/>
            <person name="Mathioni S.M."/>
            <person name="Nakano M."/>
            <person name="Shan H."/>
            <person name="Telgmann-Rauber A."/>
            <person name="Kanno A."/>
            <person name="Yue Z."/>
            <person name="Chen H."/>
            <person name="Li W."/>
            <person name="Chen Y."/>
            <person name="Xu X."/>
            <person name="Zhang Y."/>
            <person name="Luo S."/>
            <person name="Chen H."/>
            <person name="Gao J."/>
            <person name="Mao Z."/>
            <person name="Pires J.C."/>
            <person name="Luo M."/>
            <person name="Kudrna D."/>
            <person name="Wing R.A."/>
            <person name="Meyers B.C."/>
            <person name="Yi K."/>
            <person name="Kong H."/>
            <person name="Lavrijsen P."/>
            <person name="Sunseri F."/>
            <person name="Falavigna A."/>
            <person name="Ye Y."/>
            <person name="Leebens-Mack J.H."/>
            <person name="Chen G."/>
        </authorList>
    </citation>
    <scope>NUCLEOTIDE SEQUENCE [LARGE SCALE GENOMIC DNA]</scope>
    <source>
        <strain evidence="11">cv. DH0086</strain>
    </source>
</reference>
<dbReference type="InterPro" id="IPR002931">
    <property type="entry name" value="Transglutaminase-like"/>
</dbReference>
<feature type="region of interest" description="Disordered" evidence="6">
    <location>
        <begin position="1"/>
        <end position="78"/>
    </location>
</feature>
<keyword evidence="3" id="KW-0227">DNA damage</keyword>
<dbReference type="Pfam" id="PF10405">
    <property type="entry name" value="BHD_3"/>
    <property type="match status" value="1"/>
</dbReference>
<feature type="compositionally biased region" description="Low complexity" evidence="6">
    <location>
        <begin position="852"/>
        <end position="863"/>
    </location>
</feature>
<dbReference type="FunFam" id="3.30.70.2460:FF:000001">
    <property type="entry name" value="DNA repair protein Rad4 family"/>
    <property type="match status" value="1"/>
</dbReference>
<gene>
    <name evidence="10" type="ORF">A4U43_C06F16690</name>
</gene>
<dbReference type="OMA" id="WVHIDAV"/>
<dbReference type="GO" id="GO:0006298">
    <property type="term" value="P:mismatch repair"/>
    <property type="evidence" value="ECO:0007669"/>
    <property type="project" value="TreeGrafter"/>
</dbReference>
<dbReference type="InterPro" id="IPR038765">
    <property type="entry name" value="Papain-like_cys_pep_sf"/>
</dbReference>
<dbReference type="GO" id="GO:0071942">
    <property type="term" value="C:XPC complex"/>
    <property type="evidence" value="ECO:0007669"/>
    <property type="project" value="TreeGrafter"/>
</dbReference>
<dbReference type="Gene3D" id="2.20.20.110">
    <property type="entry name" value="Rad4, beta-hairpin domain BHD1"/>
    <property type="match status" value="1"/>
</dbReference>
<dbReference type="InterPro" id="IPR042488">
    <property type="entry name" value="Rad4_BHD3_sf"/>
</dbReference>
<dbReference type="SMART" id="SM01030">
    <property type="entry name" value="BHD_1"/>
    <property type="match status" value="1"/>
</dbReference>
<dbReference type="InterPro" id="IPR018325">
    <property type="entry name" value="Rad4/PNGase_transGLS-fold"/>
</dbReference>
<evidence type="ECO:0000256" key="1">
    <source>
        <dbReference type="ARBA" id="ARBA00004123"/>
    </source>
</evidence>
<feature type="domain" description="Rad4 beta-hairpin" evidence="8">
    <location>
        <begin position="666"/>
        <end position="729"/>
    </location>
</feature>